<dbReference type="AlphaFoldDB" id="A0A0F3NB11"/>
<gene>
    <name evidence="1" type="ORF">APHMUC_1270</name>
</gene>
<proteinExistence type="predicted"/>
<reference evidence="1 2" key="1">
    <citation type="submission" date="2015-02" db="EMBL/GenBank/DDBJ databases">
        <title>Genome Sequencing of Rickettsiales.</title>
        <authorList>
            <person name="Daugherty S.C."/>
            <person name="Su Q."/>
            <person name="Abolude K."/>
            <person name="Beier-Sexton M."/>
            <person name="Carlyon J.A."/>
            <person name="Carter R."/>
            <person name="Day N.P."/>
            <person name="Dumler S.J."/>
            <person name="Dyachenko V."/>
            <person name="Godinez A."/>
            <person name="Kurtti T.J."/>
            <person name="Lichay M."/>
            <person name="Mullins K.E."/>
            <person name="Ott S."/>
            <person name="Pappas-Brown V."/>
            <person name="Paris D.H."/>
            <person name="Patel P."/>
            <person name="Richards A.L."/>
            <person name="Sadzewicz L."/>
            <person name="Sears K."/>
            <person name="Seidman D."/>
            <person name="Sengamalay N."/>
            <person name="Stenos J."/>
            <person name="Tallon L.J."/>
            <person name="Vincent G."/>
            <person name="Fraser C.M."/>
            <person name="Munderloh U."/>
            <person name="Dunning-Hotopp J.C."/>
        </authorList>
    </citation>
    <scope>NUCLEOTIDE SEQUENCE [LARGE SCALE GENOMIC DNA]</scope>
    <source>
        <strain evidence="1 2">ApMUC09</strain>
    </source>
</reference>
<dbReference type="PATRIC" id="fig|1359152.3.peg.1328"/>
<organism evidence="1 2">
    <name type="scientific">Anaplasma phagocytophilum str. ApMUC09</name>
    <dbReference type="NCBI Taxonomy" id="1359152"/>
    <lineage>
        <taxon>Bacteria</taxon>
        <taxon>Pseudomonadati</taxon>
        <taxon>Pseudomonadota</taxon>
        <taxon>Alphaproteobacteria</taxon>
        <taxon>Rickettsiales</taxon>
        <taxon>Anaplasmataceae</taxon>
        <taxon>Anaplasma</taxon>
        <taxon>phagocytophilum group</taxon>
    </lineage>
</organism>
<evidence type="ECO:0000313" key="2">
    <source>
        <dbReference type="Proteomes" id="UP000033441"/>
    </source>
</evidence>
<evidence type="ECO:0000313" key="1">
    <source>
        <dbReference type="EMBL" id="KJV64902.1"/>
    </source>
</evidence>
<name>A0A0F3NB11_ANAPH</name>
<protein>
    <submittedName>
        <fullName evidence="1">Transporter associated domain protein</fullName>
    </submittedName>
</protein>
<accession>A0A0F3NB11</accession>
<sequence length="46" mass="5122">MVGRVPVVDEVFQHKSGAVFTIKEADNRCIYRVIIDLSGVNRNTAC</sequence>
<dbReference type="EMBL" id="LANV01000001">
    <property type="protein sequence ID" value="KJV64902.1"/>
    <property type="molecule type" value="Genomic_DNA"/>
</dbReference>
<comment type="caution">
    <text evidence="1">The sequence shown here is derived from an EMBL/GenBank/DDBJ whole genome shotgun (WGS) entry which is preliminary data.</text>
</comment>
<dbReference type="Proteomes" id="UP000033441">
    <property type="component" value="Unassembled WGS sequence"/>
</dbReference>